<reference evidence="5 6" key="1">
    <citation type="journal article" date="2016" name="Front. Microbiol.">
        <title>Comprehensive Phylogenetic Analysis of Bovine Non-aureus Staphylococci Species Based on Whole-Genome Sequencing.</title>
        <authorList>
            <person name="Naushad S."/>
            <person name="Barkema H.W."/>
            <person name="Luby C."/>
            <person name="Condas L.A."/>
            <person name="Nobrega D.B."/>
            <person name="Carson D.A."/>
            <person name="De Buck J."/>
        </authorList>
    </citation>
    <scope>NUCLEOTIDE SEQUENCE [LARGE SCALE GENOMIC DNA]</scope>
    <source>
        <strain evidence="5 6">SNUC 4143</strain>
    </source>
</reference>
<dbReference type="Proteomes" id="UP000243350">
    <property type="component" value="Unassembled WGS sequence"/>
</dbReference>
<accession>A0A2T4L3X7</accession>
<dbReference type="PANTHER" id="PTHR42939">
    <property type="entry name" value="ABC TRANSPORTER ATP-BINDING PROTEIN ALBC-RELATED"/>
    <property type="match status" value="1"/>
</dbReference>
<keyword evidence="1" id="KW-0813">Transport</keyword>
<feature type="domain" description="ABC transporter" evidence="4">
    <location>
        <begin position="6"/>
        <end position="221"/>
    </location>
</feature>
<evidence type="ECO:0000259" key="4">
    <source>
        <dbReference type="PROSITE" id="PS50893"/>
    </source>
</evidence>
<dbReference type="Pfam" id="PF00005">
    <property type="entry name" value="ABC_tran"/>
    <property type="match status" value="1"/>
</dbReference>
<dbReference type="SUPFAM" id="SSF52540">
    <property type="entry name" value="P-loop containing nucleoside triphosphate hydrolases"/>
    <property type="match status" value="1"/>
</dbReference>
<keyword evidence="2" id="KW-0547">Nucleotide-binding</keyword>
<gene>
    <name evidence="5" type="ORF">BUY48_01670</name>
</gene>
<comment type="caution">
    <text evidence="5">The sequence shown here is derived from an EMBL/GenBank/DDBJ whole genome shotgun (WGS) entry which is preliminary data.</text>
</comment>
<name>A0A2T4L3X7_9STAP</name>
<dbReference type="RefSeq" id="WP_107519899.1">
    <property type="nucleotide sequence ID" value="NZ_CP130489.1"/>
</dbReference>
<sequence>MDNFVIEAKGISKVIGTNKIIEHLDLFFPQNAIILAEGKNGSGKSVTLKMLAKLLQTTKGLIHRSGSISYAPDILPSTINLTVREYLNFIGKLSSTSENKLTMGYLIELFDLDTFLEKKIRACSKGTQQKVNIIQCLVRKADIYIMDEPFSGLDKQAIITLKSLLISKKETATVILTSHEETLDSSFITHQFNLEENKLFEIIQKSRVQNKIIKVGNQSHMDLITVLENSGLKIIKKENSFLIKVSSSQSNETIANLIKHDYFIEEVREDNEDDVY</sequence>
<dbReference type="GO" id="GO:0005524">
    <property type="term" value="F:ATP binding"/>
    <property type="evidence" value="ECO:0007669"/>
    <property type="project" value="UniProtKB-KW"/>
</dbReference>
<dbReference type="GO" id="GO:0016887">
    <property type="term" value="F:ATP hydrolysis activity"/>
    <property type="evidence" value="ECO:0007669"/>
    <property type="project" value="InterPro"/>
</dbReference>
<dbReference type="SMART" id="SM00382">
    <property type="entry name" value="AAA"/>
    <property type="match status" value="1"/>
</dbReference>
<dbReference type="PROSITE" id="PS50893">
    <property type="entry name" value="ABC_TRANSPORTER_2"/>
    <property type="match status" value="1"/>
</dbReference>
<evidence type="ECO:0000256" key="1">
    <source>
        <dbReference type="ARBA" id="ARBA00022448"/>
    </source>
</evidence>
<dbReference type="InterPro" id="IPR051782">
    <property type="entry name" value="ABC_Transporter_VariousFunc"/>
</dbReference>
<organism evidence="5 6">
    <name type="scientific">Staphylococcus devriesei</name>
    <dbReference type="NCBI Taxonomy" id="586733"/>
    <lineage>
        <taxon>Bacteria</taxon>
        <taxon>Bacillati</taxon>
        <taxon>Bacillota</taxon>
        <taxon>Bacilli</taxon>
        <taxon>Bacillales</taxon>
        <taxon>Staphylococcaceae</taxon>
        <taxon>Staphylococcus</taxon>
    </lineage>
</organism>
<protein>
    <submittedName>
        <fullName evidence="5">ABC transporter ATP-binding protein</fullName>
    </submittedName>
</protein>
<dbReference type="EMBL" id="PYZH01000006">
    <property type="protein sequence ID" value="PTF16514.1"/>
    <property type="molecule type" value="Genomic_DNA"/>
</dbReference>
<evidence type="ECO:0000313" key="5">
    <source>
        <dbReference type="EMBL" id="PTF16514.1"/>
    </source>
</evidence>
<dbReference type="Gene3D" id="3.40.50.300">
    <property type="entry name" value="P-loop containing nucleotide triphosphate hydrolases"/>
    <property type="match status" value="1"/>
</dbReference>
<keyword evidence="3 5" id="KW-0067">ATP-binding</keyword>
<evidence type="ECO:0000256" key="2">
    <source>
        <dbReference type="ARBA" id="ARBA00022741"/>
    </source>
</evidence>
<dbReference type="InterPro" id="IPR003439">
    <property type="entry name" value="ABC_transporter-like_ATP-bd"/>
</dbReference>
<dbReference type="InterPro" id="IPR003593">
    <property type="entry name" value="AAA+_ATPase"/>
</dbReference>
<dbReference type="AlphaFoldDB" id="A0A2T4L3X7"/>
<proteinExistence type="predicted"/>
<evidence type="ECO:0000313" key="6">
    <source>
        <dbReference type="Proteomes" id="UP000243350"/>
    </source>
</evidence>
<evidence type="ECO:0000256" key="3">
    <source>
        <dbReference type="ARBA" id="ARBA00022840"/>
    </source>
</evidence>
<dbReference type="PANTHER" id="PTHR42939:SF1">
    <property type="entry name" value="ABC TRANSPORTER ATP-BINDING PROTEIN ALBC-RELATED"/>
    <property type="match status" value="1"/>
</dbReference>
<dbReference type="InterPro" id="IPR027417">
    <property type="entry name" value="P-loop_NTPase"/>
</dbReference>